<dbReference type="Gene3D" id="1.10.287.130">
    <property type="match status" value="1"/>
</dbReference>
<dbReference type="Gene3D" id="3.30.565.10">
    <property type="entry name" value="Histidine kinase-like ATPase, C-terminal domain"/>
    <property type="match status" value="1"/>
</dbReference>
<name>A0A9D2D3Y5_9FIRM</name>
<dbReference type="Pfam" id="PF02518">
    <property type="entry name" value="HATPase_c"/>
    <property type="match status" value="1"/>
</dbReference>
<protein>
    <recommendedName>
        <fullName evidence="3">histidine kinase</fullName>
        <ecNumber evidence="3">2.7.13.3</ecNumber>
    </recommendedName>
</protein>
<dbReference type="PANTHER" id="PTHR45528">
    <property type="entry name" value="SENSOR HISTIDINE KINASE CPXA"/>
    <property type="match status" value="1"/>
</dbReference>
<reference evidence="12" key="2">
    <citation type="submission" date="2021-04" db="EMBL/GenBank/DDBJ databases">
        <authorList>
            <person name="Gilroy R."/>
        </authorList>
    </citation>
    <scope>NUCLEOTIDE SEQUENCE</scope>
    <source>
        <strain evidence="12">CHK192-9172</strain>
    </source>
</reference>
<comment type="catalytic activity">
    <reaction evidence="1">
        <text>ATP + protein L-histidine = ADP + protein N-phospho-L-histidine.</text>
        <dbReference type="EC" id="2.7.13.3"/>
    </reaction>
</comment>
<dbReference type="SUPFAM" id="SSF47384">
    <property type="entry name" value="Homodimeric domain of signal transducing histidine kinase"/>
    <property type="match status" value="1"/>
</dbReference>
<dbReference type="PROSITE" id="PS50109">
    <property type="entry name" value="HIS_KIN"/>
    <property type="match status" value="1"/>
</dbReference>
<evidence type="ECO:0000256" key="7">
    <source>
        <dbReference type="ARBA" id="ARBA00022777"/>
    </source>
</evidence>
<keyword evidence="8" id="KW-1133">Transmembrane helix</keyword>
<keyword evidence="7 12" id="KW-0418">Kinase</keyword>
<dbReference type="EC" id="2.7.13.3" evidence="3"/>
<dbReference type="GO" id="GO:0000155">
    <property type="term" value="F:phosphorelay sensor kinase activity"/>
    <property type="evidence" value="ECO:0007669"/>
    <property type="project" value="InterPro"/>
</dbReference>
<dbReference type="SMART" id="SM00387">
    <property type="entry name" value="HATPase_c"/>
    <property type="match status" value="1"/>
</dbReference>
<dbReference type="CDD" id="cd00082">
    <property type="entry name" value="HisKA"/>
    <property type="match status" value="1"/>
</dbReference>
<dbReference type="InterPro" id="IPR004358">
    <property type="entry name" value="Sig_transdc_His_kin-like_C"/>
</dbReference>
<proteinExistence type="predicted"/>
<keyword evidence="9" id="KW-0902">Two-component regulatory system</keyword>
<dbReference type="InterPro" id="IPR003661">
    <property type="entry name" value="HisK_dim/P_dom"/>
</dbReference>
<organism evidence="12 13">
    <name type="scientific">Candidatus Eubacterium avistercoris</name>
    <dbReference type="NCBI Taxonomy" id="2838567"/>
    <lineage>
        <taxon>Bacteria</taxon>
        <taxon>Bacillati</taxon>
        <taxon>Bacillota</taxon>
        <taxon>Clostridia</taxon>
        <taxon>Eubacteriales</taxon>
        <taxon>Eubacteriaceae</taxon>
        <taxon>Eubacterium</taxon>
    </lineage>
</organism>
<dbReference type="InterPro" id="IPR036097">
    <property type="entry name" value="HisK_dim/P_sf"/>
</dbReference>
<evidence type="ECO:0000256" key="2">
    <source>
        <dbReference type="ARBA" id="ARBA00004141"/>
    </source>
</evidence>
<evidence type="ECO:0000256" key="5">
    <source>
        <dbReference type="ARBA" id="ARBA00022679"/>
    </source>
</evidence>
<evidence type="ECO:0000259" key="11">
    <source>
        <dbReference type="PROSITE" id="PS50109"/>
    </source>
</evidence>
<dbReference type="InterPro" id="IPR050398">
    <property type="entry name" value="HssS/ArlS-like"/>
</dbReference>
<keyword evidence="4" id="KW-0597">Phosphoprotein</keyword>
<dbReference type="EMBL" id="DXCH01000237">
    <property type="protein sequence ID" value="HIZ07986.1"/>
    <property type="molecule type" value="Genomic_DNA"/>
</dbReference>
<feature type="non-terminal residue" evidence="12">
    <location>
        <position position="1"/>
    </location>
</feature>
<accession>A0A9D2D3Y5</accession>
<evidence type="ECO:0000313" key="12">
    <source>
        <dbReference type="EMBL" id="HIZ07986.1"/>
    </source>
</evidence>
<feature type="domain" description="Histidine kinase" evidence="11">
    <location>
        <begin position="45"/>
        <end position="250"/>
    </location>
</feature>
<comment type="caution">
    <text evidence="12">The sequence shown here is derived from an EMBL/GenBank/DDBJ whole genome shotgun (WGS) entry which is preliminary data.</text>
</comment>
<evidence type="ECO:0000256" key="9">
    <source>
        <dbReference type="ARBA" id="ARBA00023012"/>
    </source>
</evidence>
<dbReference type="GO" id="GO:0005886">
    <property type="term" value="C:plasma membrane"/>
    <property type="evidence" value="ECO:0007669"/>
    <property type="project" value="TreeGrafter"/>
</dbReference>
<evidence type="ECO:0000256" key="1">
    <source>
        <dbReference type="ARBA" id="ARBA00000085"/>
    </source>
</evidence>
<evidence type="ECO:0000256" key="10">
    <source>
        <dbReference type="ARBA" id="ARBA00023136"/>
    </source>
</evidence>
<keyword evidence="6" id="KW-0812">Transmembrane</keyword>
<evidence type="ECO:0000256" key="3">
    <source>
        <dbReference type="ARBA" id="ARBA00012438"/>
    </source>
</evidence>
<gene>
    <name evidence="12" type="ORF">IAA08_08630</name>
</gene>
<keyword evidence="5" id="KW-0808">Transferase</keyword>
<keyword evidence="10" id="KW-0472">Membrane</keyword>
<dbReference type="Pfam" id="PF00512">
    <property type="entry name" value="HisKA"/>
    <property type="match status" value="1"/>
</dbReference>
<evidence type="ECO:0000256" key="6">
    <source>
        <dbReference type="ARBA" id="ARBA00022692"/>
    </source>
</evidence>
<dbReference type="InterPro" id="IPR036890">
    <property type="entry name" value="HATPase_C_sf"/>
</dbReference>
<dbReference type="PANTHER" id="PTHR45528:SF8">
    <property type="entry name" value="HISTIDINE KINASE"/>
    <property type="match status" value="1"/>
</dbReference>
<reference evidence="12" key="1">
    <citation type="journal article" date="2021" name="PeerJ">
        <title>Extensive microbial diversity within the chicken gut microbiome revealed by metagenomics and culture.</title>
        <authorList>
            <person name="Gilroy R."/>
            <person name="Ravi A."/>
            <person name="Getino M."/>
            <person name="Pursley I."/>
            <person name="Horton D.L."/>
            <person name="Alikhan N.F."/>
            <person name="Baker D."/>
            <person name="Gharbi K."/>
            <person name="Hall N."/>
            <person name="Watson M."/>
            <person name="Adriaenssens E.M."/>
            <person name="Foster-Nyarko E."/>
            <person name="Jarju S."/>
            <person name="Secka A."/>
            <person name="Antonio M."/>
            <person name="Oren A."/>
            <person name="Chaudhuri R.R."/>
            <person name="La Ragione R."/>
            <person name="Hildebrand F."/>
            <person name="Pallen M.J."/>
        </authorList>
    </citation>
    <scope>NUCLEOTIDE SEQUENCE</scope>
    <source>
        <strain evidence="12">CHK192-9172</strain>
    </source>
</reference>
<sequence>QITVDSSSRMLKELARDLNRQLQILRKMQIRYQQGDRELKDAITGISHDLRTPLTAVCGYLSLLEKEDMSSSARHHIAIIENRISVLKTLTEELFRSSILLSSSKYESRESVCLNSVLEETAAGYYAALNKQGIIPSFSLPDQKIIRCLNREALSRILDNLMSNALKYSKGDLFISMDIDGNICFSNTAKNFNEILAGQLFNRFFTVESGQNSTGLGLSIAKILTEQMGGTICASYKDEKLTITLLFPPG</sequence>
<dbReference type="PRINTS" id="PR00344">
    <property type="entry name" value="BCTRLSENSOR"/>
</dbReference>
<evidence type="ECO:0000313" key="13">
    <source>
        <dbReference type="Proteomes" id="UP000824024"/>
    </source>
</evidence>
<dbReference type="Proteomes" id="UP000824024">
    <property type="component" value="Unassembled WGS sequence"/>
</dbReference>
<dbReference type="InterPro" id="IPR005467">
    <property type="entry name" value="His_kinase_dom"/>
</dbReference>
<dbReference type="InterPro" id="IPR003594">
    <property type="entry name" value="HATPase_dom"/>
</dbReference>
<comment type="subcellular location">
    <subcellularLocation>
        <location evidence="2">Membrane</location>
        <topology evidence="2">Multi-pass membrane protein</topology>
    </subcellularLocation>
</comment>
<evidence type="ECO:0000256" key="8">
    <source>
        <dbReference type="ARBA" id="ARBA00022989"/>
    </source>
</evidence>
<dbReference type="AlphaFoldDB" id="A0A9D2D3Y5"/>
<dbReference type="SMART" id="SM00388">
    <property type="entry name" value="HisKA"/>
    <property type="match status" value="1"/>
</dbReference>
<dbReference type="SUPFAM" id="SSF55874">
    <property type="entry name" value="ATPase domain of HSP90 chaperone/DNA topoisomerase II/histidine kinase"/>
    <property type="match status" value="1"/>
</dbReference>
<evidence type="ECO:0000256" key="4">
    <source>
        <dbReference type="ARBA" id="ARBA00022553"/>
    </source>
</evidence>